<comment type="caution">
    <text evidence="1">The sequence shown here is derived from an EMBL/GenBank/DDBJ whole genome shotgun (WGS) entry which is preliminary data.</text>
</comment>
<sequence length="101" mass="10921">MRYLLARSSLLGRRAGSHALRPYLPVWVRCKLARFMLLGCPAALLKRLHAACLHALLGLALENTRSLGALRGFALCKCGHAACLRALRSLGGLLGLVLYAL</sequence>
<accession>A0A812TSQ3</accession>
<reference evidence="1" key="1">
    <citation type="submission" date="2021-02" db="EMBL/GenBank/DDBJ databases">
        <authorList>
            <person name="Dougan E. K."/>
            <person name="Rhodes N."/>
            <person name="Thang M."/>
            <person name="Chan C."/>
        </authorList>
    </citation>
    <scope>NUCLEOTIDE SEQUENCE</scope>
</reference>
<proteinExistence type="predicted"/>
<organism evidence="1 2">
    <name type="scientific">Symbiodinium natans</name>
    <dbReference type="NCBI Taxonomy" id="878477"/>
    <lineage>
        <taxon>Eukaryota</taxon>
        <taxon>Sar</taxon>
        <taxon>Alveolata</taxon>
        <taxon>Dinophyceae</taxon>
        <taxon>Suessiales</taxon>
        <taxon>Symbiodiniaceae</taxon>
        <taxon>Symbiodinium</taxon>
    </lineage>
</organism>
<name>A0A812TSQ3_9DINO</name>
<keyword evidence="2" id="KW-1185">Reference proteome</keyword>
<dbReference type="AlphaFoldDB" id="A0A812TSQ3"/>
<evidence type="ECO:0000313" key="2">
    <source>
        <dbReference type="Proteomes" id="UP000604046"/>
    </source>
</evidence>
<dbReference type="EMBL" id="CAJNDS010002601">
    <property type="protein sequence ID" value="CAE7540355.1"/>
    <property type="molecule type" value="Genomic_DNA"/>
</dbReference>
<dbReference type="Proteomes" id="UP000604046">
    <property type="component" value="Unassembled WGS sequence"/>
</dbReference>
<gene>
    <name evidence="1" type="ORF">SNAT2548_LOCUS30297</name>
</gene>
<evidence type="ECO:0000313" key="1">
    <source>
        <dbReference type="EMBL" id="CAE7540355.1"/>
    </source>
</evidence>
<protein>
    <submittedName>
        <fullName evidence="1">Uncharacterized protein</fullName>
    </submittedName>
</protein>